<keyword evidence="1" id="KW-0812">Transmembrane</keyword>
<feature type="transmembrane region" description="Helical" evidence="1">
    <location>
        <begin position="28"/>
        <end position="56"/>
    </location>
</feature>
<keyword evidence="1" id="KW-0472">Membrane</keyword>
<evidence type="ECO:0000313" key="2">
    <source>
        <dbReference type="EMBL" id="KAL3385912.1"/>
    </source>
</evidence>
<organism evidence="2 3">
    <name type="scientific">Trichogramma kaykai</name>
    <dbReference type="NCBI Taxonomy" id="54128"/>
    <lineage>
        <taxon>Eukaryota</taxon>
        <taxon>Metazoa</taxon>
        <taxon>Ecdysozoa</taxon>
        <taxon>Arthropoda</taxon>
        <taxon>Hexapoda</taxon>
        <taxon>Insecta</taxon>
        <taxon>Pterygota</taxon>
        <taxon>Neoptera</taxon>
        <taxon>Endopterygota</taxon>
        <taxon>Hymenoptera</taxon>
        <taxon>Apocrita</taxon>
        <taxon>Proctotrupomorpha</taxon>
        <taxon>Chalcidoidea</taxon>
        <taxon>Trichogrammatidae</taxon>
        <taxon>Trichogramma</taxon>
    </lineage>
</organism>
<reference evidence="2 3" key="1">
    <citation type="journal article" date="2024" name="bioRxiv">
        <title>A reference genome for Trichogramma kaykai: A tiny desert-dwelling parasitoid wasp with competing sex-ratio distorters.</title>
        <authorList>
            <person name="Culotta J."/>
            <person name="Lindsey A.R."/>
        </authorList>
    </citation>
    <scope>NUCLEOTIDE SEQUENCE [LARGE SCALE GENOMIC DNA]</scope>
    <source>
        <strain evidence="2 3">KSX58</strain>
    </source>
</reference>
<keyword evidence="3" id="KW-1185">Reference proteome</keyword>
<name>A0ABD2VYR2_9HYME</name>
<gene>
    <name evidence="2" type="ORF">TKK_018436</name>
</gene>
<proteinExistence type="predicted"/>
<protein>
    <submittedName>
        <fullName evidence="2">Uncharacterized protein</fullName>
    </submittedName>
</protein>
<dbReference type="EMBL" id="JBJJXI010000149">
    <property type="protein sequence ID" value="KAL3385912.1"/>
    <property type="molecule type" value="Genomic_DNA"/>
</dbReference>
<evidence type="ECO:0000313" key="3">
    <source>
        <dbReference type="Proteomes" id="UP001627154"/>
    </source>
</evidence>
<sequence>MTLGTLNRCPCGIESFVGCGWRGSMCIAFIYACVACLCLSFSLFLCVPSVIIVAELGPLAPAAARREYIEKERVA</sequence>
<comment type="caution">
    <text evidence="2">The sequence shown here is derived from an EMBL/GenBank/DDBJ whole genome shotgun (WGS) entry which is preliminary data.</text>
</comment>
<accession>A0ABD2VYR2</accession>
<keyword evidence="1" id="KW-1133">Transmembrane helix</keyword>
<dbReference type="AlphaFoldDB" id="A0ABD2VYR2"/>
<dbReference type="Proteomes" id="UP001627154">
    <property type="component" value="Unassembled WGS sequence"/>
</dbReference>
<evidence type="ECO:0000256" key="1">
    <source>
        <dbReference type="SAM" id="Phobius"/>
    </source>
</evidence>